<dbReference type="AlphaFoldDB" id="A0A7J0A2E1"/>
<organism evidence="1 2">
    <name type="scientific">Bacteroides acidifaciens</name>
    <dbReference type="NCBI Taxonomy" id="85831"/>
    <lineage>
        <taxon>Bacteria</taxon>
        <taxon>Pseudomonadati</taxon>
        <taxon>Bacteroidota</taxon>
        <taxon>Bacteroidia</taxon>
        <taxon>Bacteroidales</taxon>
        <taxon>Bacteroidaceae</taxon>
        <taxon>Bacteroides</taxon>
    </lineage>
</organism>
<evidence type="ECO:0000313" key="2">
    <source>
        <dbReference type="Proteomes" id="UP000491181"/>
    </source>
</evidence>
<name>A0A7J0A2E1_9BACE</name>
<evidence type="ECO:0008006" key="3">
    <source>
        <dbReference type="Google" id="ProtNLM"/>
    </source>
</evidence>
<proteinExistence type="predicted"/>
<dbReference type="EMBL" id="BLLS01000031">
    <property type="protein sequence ID" value="GFH86179.1"/>
    <property type="molecule type" value="Genomic_DNA"/>
</dbReference>
<dbReference type="Proteomes" id="UP000491181">
    <property type="component" value="Unassembled WGS sequence"/>
</dbReference>
<protein>
    <recommendedName>
        <fullName evidence="3">DUF3221 domain-containing protein</fullName>
    </recommendedName>
</protein>
<sequence>MYMNRIKVFLLFAVWIGLNACQSKGKQAIEKEVGEDTLILAPTEEEKTITGVVGDASMNNFALITSKGDTLFISTMDQEPNDVTGFELGDTVRVNYIEEEEEPGSSTIPTAQKVVVIGKKIRNK</sequence>
<reference evidence="1 2" key="1">
    <citation type="journal article" date="2020" name="Microbiome">
        <title>Single-cell genomics of uncultured bacteria reveals dietary fiber responders in the mouse gut microbiota.</title>
        <authorList>
            <person name="Chijiiwa R."/>
            <person name="Hosokawa M."/>
            <person name="Kogawa M."/>
            <person name="Nishikawa Y."/>
            <person name="Ide K."/>
            <person name="Sakanashi C."/>
            <person name="Takahashi K."/>
            <person name="Takeyama H."/>
        </authorList>
    </citation>
    <scope>NUCLEOTIDE SEQUENCE [LARGE SCALE GENOMIC DNA]</scope>
    <source>
        <strain evidence="1">IMSAGC_001</strain>
    </source>
</reference>
<accession>A0A7J0A2E1</accession>
<comment type="caution">
    <text evidence="1">The sequence shown here is derived from an EMBL/GenBank/DDBJ whole genome shotgun (WGS) entry which is preliminary data.</text>
</comment>
<evidence type="ECO:0000313" key="1">
    <source>
        <dbReference type="EMBL" id="GFH86179.1"/>
    </source>
</evidence>
<gene>
    <name evidence="1" type="ORF">IMSAGC001_01586</name>
</gene>